<reference evidence="2 3" key="1">
    <citation type="journal article" date="2015" name="Genome Announc.">
        <title>Complete Genome Sequence of a Novel Bacterium within the Family Rhodocyclaceae That Degrades Polycyclic Aromatic Hydrocarbons.</title>
        <authorList>
            <person name="Singleton D.R."/>
            <person name="Dickey A.N."/>
            <person name="Scholl E.H."/>
            <person name="Wright F.A."/>
            <person name="Aitken M.D."/>
        </authorList>
    </citation>
    <scope>NUCLEOTIDE SEQUENCE [LARGE SCALE GENOMIC DNA]</scope>
    <source>
        <strain evidence="3">PG1-Ca6</strain>
    </source>
</reference>
<dbReference type="EMBL" id="CP010554">
    <property type="protein sequence ID" value="AJP48032.1"/>
    <property type="molecule type" value="Genomic_DNA"/>
</dbReference>
<proteinExistence type="predicted"/>
<keyword evidence="1" id="KW-0812">Transmembrane</keyword>
<dbReference type="HOGENOM" id="CLU_2919692_0_0_4"/>
<keyword evidence="3" id="KW-1185">Reference proteome</keyword>
<dbReference type="STRING" id="1565605.PG1C_05335"/>
<evidence type="ECO:0000256" key="1">
    <source>
        <dbReference type="SAM" id="Phobius"/>
    </source>
</evidence>
<evidence type="ECO:0000313" key="2">
    <source>
        <dbReference type="EMBL" id="AJP48032.1"/>
    </source>
</evidence>
<accession>A0A0C5IZ46</accession>
<gene>
    <name evidence="2" type="ORF">PG1C_05335</name>
</gene>
<keyword evidence="1" id="KW-0472">Membrane</keyword>
<protein>
    <submittedName>
        <fullName evidence="2">Uncharacterized protein</fullName>
    </submittedName>
</protein>
<name>A0A0C5IZ46_9PROT</name>
<keyword evidence="1" id="KW-1133">Transmembrane helix</keyword>
<sequence length="61" mass="6883">MFNKQKGRSVGNRATYKTTTHKYFNPVASRLKALIVYLAVWGMINPSLATWLIQRGGLKDA</sequence>
<organism evidence="2 3">
    <name type="scientific">Rugosibacter aromaticivorans</name>
    <dbReference type="NCBI Taxonomy" id="1565605"/>
    <lineage>
        <taxon>Bacteria</taxon>
        <taxon>Pseudomonadati</taxon>
        <taxon>Pseudomonadota</taxon>
        <taxon>Betaproteobacteria</taxon>
        <taxon>Nitrosomonadales</taxon>
        <taxon>Sterolibacteriaceae</taxon>
        <taxon>Rugosibacter</taxon>
    </lineage>
</organism>
<evidence type="ECO:0000313" key="3">
    <source>
        <dbReference type="Proteomes" id="UP000061603"/>
    </source>
</evidence>
<feature type="transmembrane region" description="Helical" evidence="1">
    <location>
        <begin position="34"/>
        <end position="53"/>
    </location>
</feature>
<dbReference type="KEGG" id="rbu:PG1C_05335"/>
<dbReference type="AlphaFoldDB" id="A0A0C5IZ46"/>
<dbReference type="Proteomes" id="UP000061603">
    <property type="component" value="Chromosome"/>
</dbReference>